<dbReference type="AlphaFoldDB" id="A0A2H1E863"/>
<dbReference type="InterPro" id="IPR006664">
    <property type="entry name" value="OMP_bac"/>
</dbReference>
<dbReference type="STRING" id="1349785.GCA_000509405_01283"/>
<evidence type="ECO:0000313" key="5">
    <source>
        <dbReference type="EMBL" id="SFZ81414.1"/>
    </source>
</evidence>
<reference evidence="5 6" key="1">
    <citation type="submission" date="2016-11" db="EMBL/GenBank/DDBJ databases">
        <authorList>
            <person name="Jaros S."/>
            <person name="Januszkiewicz K."/>
            <person name="Wedrychowicz H."/>
        </authorList>
    </citation>
    <scope>NUCLEOTIDE SEQUENCE [LARGE SCALE GENOMIC DNA]</scope>
    <source>
        <strain evidence="5">NCIMB 2154T</strain>
    </source>
</reference>
<dbReference type="EMBL" id="LT634361">
    <property type="protein sequence ID" value="SFZ81414.1"/>
    <property type="molecule type" value="Genomic_DNA"/>
</dbReference>
<evidence type="ECO:0000256" key="2">
    <source>
        <dbReference type="ARBA" id="ARBA00023136"/>
    </source>
</evidence>
<dbReference type="RefSeq" id="WP_100210971.1">
    <property type="nucleotide sequence ID" value="NZ_CP138495.1"/>
</dbReference>
<dbReference type="InterPro" id="IPR006665">
    <property type="entry name" value="OmpA-like"/>
</dbReference>
<comment type="subcellular location">
    <subcellularLocation>
        <location evidence="1">Membrane</location>
    </subcellularLocation>
</comment>
<dbReference type="Proteomes" id="UP000231564">
    <property type="component" value="Chromosome MARIT"/>
</dbReference>
<dbReference type="InterPro" id="IPR036737">
    <property type="entry name" value="OmpA-like_sf"/>
</dbReference>
<dbReference type="GeneID" id="47722657"/>
<feature type="domain" description="OmpA-like" evidence="4">
    <location>
        <begin position="268"/>
        <end position="386"/>
    </location>
</feature>
<evidence type="ECO:0000313" key="6">
    <source>
        <dbReference type="Proteomes" id="UP000231564"/>
    </source>
</evidence>
<evidence type="ECO:0000256" key="1">
    <source>
        <dbReference type="ARBA" id="ARBA00004370"/>
    </source>
</evidence>
<keyword evidence="2 3" id="KW-0472">Membrane</keyword>
<dbReference type="OrthoDB" id="9814546at2"/>
<dbReference type="PROSITE" id="PS51123">
    <property type="entry name" value="OMPA_2"/>
    <property type="match status" value="1"/>
</dbReference>
<keyword evidence="6" id="KW-1185">Reference proteome</keyword>
<gene>
    <name evidence="5" type="ORF">MARIT_1094</name>
</gene>
<dbReference type="Gene3D" id="3.30.1330.60">
    <property type="entry name" value="OmpA-like domain"/>
    <property type="match status" value="1"/>
</dbReference>
<accession>A0A2H1E863</accession>
<proteinExistence type="predicted"/>
<evidence type="ECO:0000256" key="3">
    <source>
        <dbReference type="PROSITE-ProRule" id="PRU00473"/>
    </source>
</evidence>
<dbReference type="GO" id="GO:0016020">
    <property type="term" value="C:membrane"/>
    <property type="evidence" value="ECO:0007669"/>
    <property type="project" value="UniProtKB-SubCell"/>
</dbReference>
<sequence length="590" mass="65085">MPTIKTFEQGAKILQNTDVSSIVTGLALGIAEAQERLDNNSVKQITRLSETAIGGKSLLELGFQPAFYAFEYADVSASINLKMAIQEEFEIDFSLAYDATKKKGYTDEHIQKIENSYKEEKYREFKSSRKYWTTLSNEHTLKVNQTTVSTSTEVGSINRIEETAEKLSSDSQIDRVDSQVIETKDVESTDHTNEVKVHNYNGFGMLSLMDYYAEDIGILKIKDYTGLSIALNSSLTLGGSTLSDNLTAIGSSSFKLGVKDNDHLEVYFAFSKHHALDFAYSQGGSPNNTDFLKEKLRALAFIMMNDTAVSVKVTGHTDSVSGDTFNKDLGLKRANTVKNYLIGLGVNEAQITEIDSEGEQLAKVNIGNDKNDPVYRKAVIQVDTNGNDYIFVAGGDFDFTNSEAIADWNVANFGILQKYEKTDSTTITKKLKVQSGVSDVSVDKTVKSLTDIETELNNTNKFYAQVSGDIVYLLRKDAKIEYTLFSNSNEEITIEDTSTSTQNLSNNNDTLEIHKVINSKYFAKSDLKSIKDPKISAWSGSLDVRYARQFGMSVEGNASVSARMVAVPPPTGLENYIQTVSGNVTNSSGN</sequence>
<dbReference type="SUPFAM" id="SSF103088">
    <property type="entry name" value="OmpA-like"/>
    <property type="match status" value="1"/>
</dbReference>
<dbReference type="CDD" id="cd07185">
    <property type="entry name" value="OmpA_C-like"/>
    <property type="match status" value="1"/>
</dbReference>
<organism evidence="5 6">
    <name type="scientific">Tenacibaculum maritimum NCIMB 2154</name>
    <dbReference type="NCBI Taxonomy" id="1349785"/>
    <lineage>
        <taxon>Bacteria</taxon>
        <taxon>Pseudomonadati</taxon>
        <taxon>Bacteroidota</taxon>
        <taxon>Flavobacteriia</taxon>
        <taxon>Flavobacteriales</taxon>
        <taxon>Flavobacteriaceae</taxon>
        <taxon>Tenacibaculum</taxon>
    </lineage>
</organism>
<evidence type="ECO:0000259" key="4">
    <source>
        <dbReference type="PROSITE" id="PS51123"/>
    </source>
</evidence>
<dbReference type="PRINTS" id="PR01021">
    <property type="entry name" value="OMPADOMAIN"/>
</dbReference>
<name>A0A2H1E863_9FLAO</name>
<dbReference type="Pfam" id="PF00691">
    <property type="entry name" value="OmpA"/>
    <property type="match status" value="1"/>
</dbReference>
<protein>
    <recommendedName>
        <fullName evidence="4">OmpA-like domain-containing protein</fullName>
    </recommendedName>
</protein>
<dbReference type="KEGG" id="tmar:MARIT_1094"/>